<evidence type="ECO:0000313" key="4">
    <source>
        <dbReference type="Proteomes" id="UP001295684"/>
    </source>
</evidence>
<proteinExistence type="predicted"/>
<feature type="compositionally biased region" description="Basic and acidic residues" evidence="1">
    <location>
        <begin position="24"/>
        <end position="37"/>
    </location>
</feature>
<dbReference type="CDD" id="cd00051">
    <property type="entry name" value="EFh"/>
    <property type="match status" value="1"/>
</dbReference>
<keyword evidence="4" id="KW-1185">Reference proteome</keyword>
<accession>A0AAD1U168</accession>
<comment type="caution">
    <text evidence="3">The sequence shown here is derived from an EMBL/GenBank/DDBJ whole genome shotgun (WGS) entry which is preliminary data.</text>
</comment>
<dbReference type="InterPro" id="IPR011992">
    <property type="entry name" value="EF-hand-dom_pair"/>
</dbReference>
<evidence type="ECO:0000259" key="2">
    <source>
        <dbReference type="PROSITE" id="PS50222"/>
    </source>
</evidence>
<gene>
    <name evidence="3" type="ORF">ECRASSUSDP1_LOCUS1398</name>
</gene>
<feature type="region of interest" description="Disordered" evidence="1">
    <location>
        <begin position="20"/>
        <end position="90"/>
    </location>
</feature>
<dbReference type="SMART" id="SM00054">
    <property type="entry name" value="EFh"/>
    <property type="match status" value="2"/>
</dbReference>
<dbReference type="Proteomes" id="UP001295684">
    <property type="component" value="Unassembled WGS sequence"/>
</dbReference>
<dbReference type="SUPFAM" id="SSF47473">
    <property type="entry name" value="EF-hand"/>
    <property type="match status" value="1"/>
</dbReference>
<evidence type="ECO:0000256" key="1">
    <source>
        <dbReference type="SAM" id="MobiDB-lite"/>
    </source>
</evidence>
<evidence type="ECO:0000313" key="3">
    <source>
        <dbReference type="EMBL" id="CAI2360100.1"/>
    </source>
</evidence>
<protein>
    <recommendedName>
        <fullName evidence="2">EF-hand domain-containing protein</fullName>
    </recommendedName>
</protein>
<dbReference type="Gene3D" id="1.10.238.10">
    <property type="entry name" value="EF-hand"/>
    <property type="match status" value="1"/>
</dbReference>
<dbReference type="PROSITE" id="PS50222">
    <property type="entry name" value="EF_HAND_2"/>
    <property type="match status" value="1"/>
</dbReference>
<dbReference type="EMBL" id="CAMPGE010001319">
    <property type="protein sequence ID" value="CAI2360100.1"/>
    <property type="molecule type" value="Genomic_DNA"/>
</dbReference>
<feature type="compositionally biased region" description="Polar residues" evidence="1">
    <location>
        <begin position="79"/>
        <end position="89"/>
    </location>
</feature>
<feature type="compositionally biased region" description="Acidic residues" evidence="1">
    <location>
        <begin position="56"/>
        <end position="65"/>
    </location>
</feature>
<feature type="domain" description="EF-hand" evidence="2">
    <location>
        <begin position="108"/>
        <end position="143"/>
    </location>
</feature>
<dbReference type="Pfam" id="PF13499">
    <property type="entry name" value="EF-hand_7"/>
    <property type="match status" value="1"/>
</dbReference>
<name>A0AAD1U168_EUPCR</name>
<reference evidence="3" key="1">
    <citation type="submission" date="2023-07" db="EMBL/GenBank/DDBJ databases">
        <authorList>
            <consortium name="AG Swart"/>
            <person name="Singh M."/>
            <person name="Singh A."/>
            <person name="Seah K."/>
            <person name="Emmerich C."/>
        </authorList>
    </citation>
    <scope>NUCLEOTIDE SEQUENCE</scope>
    <source>
        <strain evidence="3">DP1</strain>
    </source>
</reference>
<sequence>MLNLAMMKLKVLCQLLGKRSQPLAERETYHPKERHSQGTENESNNIFIAEKPGEMDREDEEEHELAEDVKQEEPVPPGQMQSHPGSQAEGQIAPYSEEEEMDIIYSEEEIASFKNIFDMFDKESTGYINLNDFQSIINSLNRNKEEVLKLLDEFGFGKENGLLSFQEFIVLMQALEKRIIVDEEQPENQEQEGEGDNMGEFQVRICGSCEPKVSHCRGASPIWIPTSSNRNPLLI</sequence>
<dbReference type="InterPro" id="IPR002048">
    <property type="entry name" value="EF_hand_dom"/>
</dbReference>
<organism evidence="3 4">
    <name type="scientific">Euplotes crassus</name>
    <dbReference type="NCBI Taxonomy" id="5936"/>
    <lineage>
        <taxon>Eukaryota</taxon>
        <taxon>Sar</taxon>
        <taxon>Alveolata</taxon>
        <taxon>Ciliophora</taxon>
        <taxon>Intramacronucleata</taxon>
        <taxon>Spirotrichea</taxon>
        <taxon>Hypotrichia</taxon>
        <taxon>Euplotida</taxon>
        <taxon>Euplotidae</taxon>
        <taxon>Moneuplotes</taxon>
    </lineage>
</organism>
<dbReference type="GO" id="GO:0005509">
    <property type="term" value="F:calcium ion binding"/>
    <property type="evidence" value="ECO:0007669"/>
    <property type="project" value="InterPro"/>
</dbReference>
<dbReference type="AlphaFoldDB" id="A0AAD1U168"/>